<feature type="transmembrane region" description="Helical" evidence="1">
    <location>
        <begin position="58"/>
        <end position="78"/>
    </location>
</feature>
<keyword evidence="1" id="KW-0812">Transmembrane</keyword>
<protein>
    <submittedName>
        <fullName evidence="2">ABC-2 type transport system permease protein</fullName>
    </submittedName>
</protein>
<dbReference type="EMBL" id="FOHE01000010">
    <property type="protein sequence ID" value="SET38574.1"/>
    <property type="molecule type" value="Genomic_DNA"/>
</dbReference>
<dbReference type="Proteomes" id="UP000198618">
    <property type="component" value="Unassembled WGS sequence"/>
</dbReference>
<evidence type="ECO:0000313" key="2">
    <source>
        <dbReference type="EMBL" id="SET38574.1"/>
    </source>
</evidence>
<evidence type="ECO:0000256" key="1">
    <source>
        <dbReference type="SAM" id="Phobius"/>
    </source>
</evidence>
<name>A0A1I0E1G9_9BACI</name>
<dbReference type="OrthoDB" id="2665476at2"/>
<dbReference type="AlphaFoldDB" id="A0A1I0E1G9"/>
<dbReference type="STRING" id="930131.SAMN05216389_11051"/>
<feature type="transmembrane region" description="Helical" evidence="1">
    <location>
        <begin position="219"/>
        <end position="238"/>
    </location>
</feature>
<feature type="transmembrane region" description="Helical" evidence="1">
    <location>
        <begin position="131"/>
        <end position="151"/>
    </location>
</feature>
<gene>
    <name evidence="2" type="ORF">SAMN05216389_11051</name>
</gene>
<reference evidence="2 3" key="1">
    <citation type="submission" date="2016-10" db="EMBL/GenBank/DDBJ databases">
        <authorList>
            <person name="de Groot N.N."/>
        </authorList>
    </citation>
    <scope>NUCLEOTIDE SEQUENCE [LARGE SCALE GENOMIC DNA]</scope>
    <source>
        <strain evidence="2 3">IBRC-M 10780</strain>
    </source>
</reference>
<keyword evidence="1" id="KW-1133">Transmembrane helix</keyword>
<feature type="transmembrane region" description="Helical" evidence="1">
    <location>
        <begin position="20"/>
        <end position="38"/>
    </location>
</feature>
<feature type="transmembrane region" description="Helical" evidence="1">
    <location>
        <begin position="163"/>
        <end position="181"/>
    </location>
</feature>
<accession>A0A1I0E1G9</accession>
<keyword evidence="1" id="KW-0472">Membrane</keyword>
<keyword evidence="3" id="KW-1185">Reference proteome</keyword>
<evidence type="ECO:0000313" key="3">
    <source>
        <dbReference type="Proteomes" id="UP000198618"/>
    </source>
</evidence>
<dbReference type="RefSeq" id="WP_090870105.1">
    <property type="nucleotide sequence ID" value="NZ_FOHE01000010.1"/>
</dbReference>
<organism evidence="2 3">
    <name type="scientific">Oceanobacillus limi</name>
    <dbReference type="NCBI Taxonomy" id="930131"/>
    <lineage>
        <taxon>Bacteria</taxon>
        <taxon>Bacillati</taxon>
        <taxon>Bacillota</taxon>
        <taxon>Bacilli</taxon>
        <taxon>Bacillales</taxon>
        <taxon>Bacillaceae</taxon>
        <taxon>Oceanobacillus</taxon>
    </lineage>
</organism>
<proteinExistence type="predicted"/>
<feature type="transmembrane region" description="Helical" evidence="1">
    <location>
        <begin position="99"/>
        <end position="125"/>
    </location>
</feature>
<sequence>MEKITKSYEYFLLFNKEVFYNKLSYVWSLVFPIVFILLNSYNERDTMTYTEFSSYLFFFWSFMVLITAADGIGMGILLMRDRNFLKMYTYISGDKLPIVFGKVLSQCFFLLVNIVLFTVISGMLYSQPVGSLLLTAFLILVVCTIPIYLLFLITSSLRIKSNGIGPVLTILVLVLVNFSNVRMDTNSILDLIVYLNPAFVLTHISEVIHHSLLGTTYEIIWLTFLSLALYCIIGFFGYRKLDIITREGR</sequence>